<reference evidence="1" key="2">
    <citation type="submission" date="2021-04" db="EMBL/GenBank/DDBJ databases">
        <authorList>
            <person name="Gilroy R."/>
        </authorList>
    </citation>
    <scope>NUCLEOTIDE SEQUENCE</scope>
    <source>
        <strain evidence="1">USAMLcec3-2134</strain>
    </source>
</reference>
<dbReference type="EMBL" id="DWXE01000028">
    <property type="protein sequence ID" value="HJB91400.1"/>
    <property type="molecule type" value="Genomic_DNA"/>
</dbReference>
<evidence type="ECO:0000313" key="2">
    <source>
        <dbReference type="Proteomes" id="UP000886883"/>
    </source>
</evidence>
<gene>
    <name evidence="1" type="ORF">H9763_08025</name>
</gene>
<accession>A0A9D2SCW9</accession>
<sequence>MVRNKQNTPGIIKYPFWRMTYQNPKAVYACVNLGEAVVPKEIAERAICIDGDIGAGLKKLK</sequence>
<organism evidence="1 2">
    <name type="scientific">Candidatus Eisenbergiella merdigallinarum</name>
    <dbReference type="NCBI Taxonomy" id="2838552"/>
    <lineage>
        <taxon>Bacteria</taxon>
        <taxon>Bacillati</taxon>
        <taxon>Bacillota</taxon>
        <taxon>Clostridia</taxon>
        <taxon>Lachnospirales</taxon>
        <taxon>Lachnospiraceae</taxon>
        <taxon>Eisenbergiella</taxon>
    </lineage>
</organism>
<dbReference type="AlphaFoldDB" id="A0A9D2SCW9"/>
<dbReference type="Proteomes" id="UP000886883">
    <property type="component" value="Unassembled WGS sequence"/>
</dbReference>
<proteinExistence type="predicted"/>
<evidence type="ECO:0000313" key="1">
    <source>
        <dbReference type="EMBL" id="HJB91400.1"/>
    </source>
</evidence>
<name>A0A9D2SCW9_9FIRM</name>
<comment type="caution">
    <text evidence="1">The sequence shown here is derived from an EMBL/GenBank/DDBJ whole genome shotgun (WGS) entry which is preliminary data.</text>
</comment>
<protein>
    <submittedName>
        <fullName evidence="1">Uncharacterized protein</fullName>
    </submittedName>
</protein>
<reference evidence="1" key="1">
    <citation type="journal article" date="2021" name="PeerJ">
        <title>Extensive microbial diversity within the chicken gut microbiome revealed by metagenomics and culture.</title>
        <authorList>
            <person name="Gilroy R."/>
            <person name="Ravi A."/>
            <person name="Getino M."/>
            <person name="Pursley I."/>
            <person name="Horton D.L."/>
            <person name="Alikhan N.F."/>
            <person name="Baker D."/>
            <person name="Gharbi K."/>
            <person name="Hall N."/>
            <person name="Watson M."/>
            <person name="Adriaenssens E.M."/>
            <person name="Foster-Nyarko E."/>
            <person name="Jarju S."/>
            <person name="Secka A."/>
            <person name="Antonio M."/>
            <person name="Oren A."/>
            <person name="Chaudhuri R.R."/>
            <person name="La Ragione R."/>
            <person name="Hildebrand F."/>
            <person name="Pallen M.J."/>
        </authorList>
    </citation>
    <scope>NUCLEOTIDE SEQUENCE</scope>
    <source>
        <strain evidence="1">USAMLcec3-2134</strain>
    </source>
</reference>